<evidence type="ECO:0000256" key="3">
    <source>
        <dbReference type="SAM" id="MobiDB-lite"/>
    </source>
</evidence>
<dbReference type="GO" id="GO:0000055">
    <property type="term" value="P:ribosomal large subunit export from nucleus"/>
    <property type="evidence" value="ECO:0007669"/>
    <property type="project" value="TreeGrafter"/>
</dbReference>
<dbReference type="Gene3D" id="3.40.50.410">
    <property type="entry name" value="von Willebrand factor, type A domain"/>
    <property type="match status" value="1"/>
</dbReference>
<dbReference type="PANTHER" id="PTHR48103:SF2">
    <property type="entry name" value="MIDASIN"/>
    <property type="match status" value="1"/>
</dbReference>
<dbReference type="PANTHER" id="PTHR48103">
    <property type="entry name" value="MIDASIN-RELATED"/>
    <property type="match status" value="1"/>
</dbReference>
<keyword evidence="6" id="KW-1185">Reference proteome</keyword>
<feature type="compositionally biased region" description="Basic and acidic residues" evidence="3">
    <location>
        <begin position="1504"/>
        <end position="1516"/>
    </location>
</feature>
<dbReference type="OrthoDB" id="422220at2759"/>
<dbReference type="GO" id="GO:0005524">
    <property type="term" value="F:ATP binding"/>
    <property type="evidence" value="ECO:0007669"/>
    <property type="project" value="UniProtKB-KW"/>
</dbReference>
<feature type="compositionally biased region" description="Polar residues" evidence="3">
    <location>
        <begin position="1589"/>
        <end position="1609"/>
    </location>
</feature>
<organism evidence="5 6">
    <name type="scientific">Ramazzottius varieornatus</name>
    <name type="common">Water bear</name>
    <name type="synonym">Tardigrade</name>
    <dbReference type="NCBI Taxonomy" id="947166"/>
    <lineage>
        <taxon>Eukaryota</taxon>
        <taxon>Metazoa</taxon>
        <taxon>Ecdysozoa</taxon>
        <taxon>Tardigrada</taxon>
        <taxon>Eutardigrada</taxon>
        <taxon>Parachela</taxon>
        <taxon>Hypsibioidea</taxon>
        <taxon>Ramazzottiidae</taxon>
        <taxon>Ramazzottius</taxon>
    </lineage>
</organism>
<feature type="region of interest" description="Disordered" evidence="3">
    <location>
        <begin position="1804"/>
        <end position="1836"/>
    </location>
</feature>
<feature type="compositionally biased region" description="Basic and acidic residues" evidence="3">
    <location>
        <begin position="1613"/>
        <end position="1643"/>
    </location>
</feature>
<feature type="compositionally biased region" description="Basic and acidic residues" evidence="3">
    <location>
        <begin position="1309"/>
        <end position="1322"/>
    </location>
</feature>
<evidence type="ECO:0000256" key="2">
    <source>
        <dbReference type="ARBA" id="ARBA00022840"/>
    </source>
</evidence>
<dbReference type="GO" id="GO:0000027">
    <property type="term" value="P:ribosomal large subunit assembly"/>
    <property type="evidence" value="ECO:0007669"/>
    <property type="project" value="TreeGrafter"/>
</dbReference>
<feature type="compositionally biased region" description="Acidic residues" evidence="3">
    <location>
        <begin position="1561"/>
        <end position="1575"/>
    </location>
</feature>
<dbReference type="InterPro" id="IPR002035">
    <property type="entry name" value="VWF_A"/>
</dbReference>
<dbReference type="InterPro" id="IPR036465">
    <property type="entry name" value="vWFA_dom_sf"/>
</dbReference>
<feature type="compositionally biased region" description="Acidic residues" evidence="3">
    <location>
        <begin position="1493"/>
        <end position="1503"/>
    </location>
</feature>
<dbReference type="FunFam" id="3.40.50.410:FF:000028">
    <property type="entry name" value="Midasin"/>
    <property type="match status" value="1"/>
</dbReference>
<accession>A0A1D1UYA2</accession>
<feature type="compositionally biased region" description="Basic and acidic residues" evidence="3">
    <location>
        <begin position="1443"/>
        <end position="1468"/>
    </location>
</feature>
<feature type="compositionally biased region" description="Basic and acidic residues" evidence="3">
    <location>
        <begin position="1421"/>
        <end position="1431"/>
    </location>
</feature>
<proteinExistence type="predicted"/>
<feature type="compositionally biased region" description="Basic and acidic residues" evidence="3">
    <location>
        <begin position="1654"/>
        <end position="1694"/>
    </location>
</feature>
<keyword evidence="1" id="KW-0547">Nucleotide-binding</keyword>
<dbReference type="GO" id="GO:0030687">
    <property type="term" value="C:preribosome, large subunit precursor"/>
    <property type="evidence" value="ECO:0007669"/>
    <property type="project" value="TreeGrafter"/>
</dbReference>
<dbReference type="GO" id="GO:0005634">
    <property type="term" value="C:nucleus"/>
    <property type="evidence" value="ECO:0007669"/>
    <property type="project" value="TreeGrafter"/>
</dbReference>
<feature type="compositionally biased region" description="Acidic residues" evidence="3">
    <location>
        <begin position="1529"/>
        <end position="1545"/>
    </location>
</feature>
<evidence type="ECO:0000313" key="6">
    <source>
        <dbReference type="Proteomes" id="UP000186922"/>
    </source>
</evidence>
<dbReference type="EMBL" id="BDGG01000002">
    <property type="protein sequence ID" value="GAU94609.1"/>
    <property type="molecule type" value="Genomic_DNA"/>
</dbReference>
<dbReference type="Proteomes" id="UP000186922">
    <property type="component" value="Unassembled WGS sequence"/>
</dbReference>
<sequence length="2186" mass="247213">MAVVEERRTVGEKLLAVWSCLVSWQSQSSRASVRAEVTIEQGLMLQLKVDIENGRERHADDGQQQKATESLMLGLVLVRLFAPPSVDPVQEMQLVRNCLHYQLEECEGSLAAVKQYFVALYGALSAEQRGCYGPLLMEVYQQRLEECQRRLREEDMQQQVYRPPLSLYGAMTQDCAFMKSSLLQRLSDVFLSSGGRSVAEKVKLLSGWLPSMVERMEEVGDKYFVYRDIVAPFLAGIQQVVCALEVLTAMWDQEDFLLGCRVAAASLKSVWHCVEAVGNPAGQEGGRLVDVAEKVWKGRNALLRLYKGAPLDQLNLHVQLMELVLRLLSGELQRDKSDRALTRTKAMTLRFRVFDQLAKVWSLIEEERKKVELQKDNLYKLTKDSDKGALERIFPTYRADFEDEEEEGVKDVALSAKSHLRFVETAQKTFVSLFGQFVSPAVESDKDQSASDVQKALRISFDISKDVMQKCPRLHDLHVDVTSFLHKIQDEMSSVEGREGHVKGGEGFNFYHDASVEEARQCVPLLVDTKERVLTLLDQWPAHPVLNDIVKTVDKMRAFGMTEPLAKLLTGMELVLDKCQSWEVNAHAGVSLQPQMAVMGDVILRWRKLELREWRSALDVVARDRRQEASRWWLHLYNAVQETSQGTQGHEVATFVIIVQKFMETSTLGSFGGRLDLLKSFFGHLSTIKAMTKSKVYAALYNLQAFYSQFEVSVRKQIAEVRKPIEKELKEAIKIIQWNQMNYWALKETIAKAHRVVHNHVRKFQAALDEAVSLDQGAPGGEGKVTMEKASGLKTSLGPLRTIPDGFRLKNLPAISAEKLLKKGRRLVKGVLKKWQCSEKIEFVQEVAEEFGTRFKALEVKSVDTTGKEGQKKMKELASRRRLAFKHLTETLKELDFSYRKGMMVAASENPHAAFVIAPPDFVVDGTGKMGGRRVWEKCEEAFFANYAQLALFRRQLEAPAKTISTRDVAVMKGYVEHLQQLIVQRRQMTVDLLSAISRTALHQQSLQQFCVAERSACRCPLSGDHLAQLTVKGRELEAQLQSSLKAYSSLLSCAPHVQDDNSSLTLKTCRLLYGREEEVWRSSPAYSQLSEKITKCQKVLGSIQSSSVMSKEASTLAFHRLEELREIQEYSAAFRLMEDDLRTIRHTFSSSTDNVTLDHLLIQMHDFIDSCALPSQVADECHVSVQGTVVRCLKAIERLSQAAKITSESTLGSPFATASSSDFDAIDMEKVLGSVQLLVKQADQVPWDTLSEWQDLKVHQAFFELWSVVLGQMGSFSLQLLQAAAQLMTMLMKVFTELVVNSFGAPDDQGKESEEVNGKEVELEETEETGMGEGQGLKDVSDKIESQDQLEDLKKDKDEKKEEDEGRQDVADEEQGIEMTDDFEGQMHDVPINQQDEDDEEDMEVPDVENQMGDFDSQDNVEHLDEKFWEGDEDEEEEEKTDQDKAEDEKKTDKNAKGKKAYQRDEMAAANDDVQGASDEVEDQLEQGQGQDDGEEGYEQAEESGRQDAQDAGRNEEEEEVDGVAGEEAQDMETVDDQELEEEAQAAQDLQETEAKAGADEQENEEGEGQEDDNGQPRDEEQSLAAAAQTTNWPEESQANEQMQTENGQGAEGHEPNEGNDHDETERKNDDKGEEGGKKSGMRDSSASAKSLENLEKQSKDQKKESQSERNEGRKKEKRSLDVRKEEEEKKVLGDLTRAYNKRLKISKEKTKKDGKDADNEDQNGEGDMYEHVEEEQAKWDKQTVDKASREKAREQRNEMEMAEEQKVQLGDQDADIIDDLEEDSDVEMDQEAAENLKELKVNQGKSKRRRNPKDNVAKMRTKGEVEADKEKGEMEVEGQQVPTLAADFQGNSFFQAKVELFQPDISSEKEVEEMRRELVLAMSNWSREQPVELGGMLLWRKYEAVTQSLSHELCEQLRLVLEPTKKSKLRGDYRTGKRLNMRKLLAYVASDFRKDKIWLRRSLPTQRQYQILMAVDDSSSMNHNQTRELAFESVAVISNAMSLLDVGQLGICSFGETVQLLHPFQVPFTTADGASILSRFSFAQNKTNVAEMLELTWGVFVESRQTMQVSSSSGVSQLLLIVSDGRGIFREGVEKVKKAVRKLMSVGVFIVFVILDKPDMATQQASIMDIRVPIFAGPSQGVQLKSYMQDFPFPFYLVLKDVRELPSTLCDAMRQWFELISSRD</sequence>
<gene>
    <name evidence="5" type="primary">RvY_06348</name>
    <name evidence="5" type="synonym">RvY_06348.1</name>
    <name evidence="5" type="ORF">RvY_06348-1</name>
</gene>
<feature type="compositionally biased region" description="Basic and acidic residues" evidence="3">
    <location>
        <begin position="1707"/>
        <end position="1719"/>
    </location>
</feature>
<feature type="compositionally biased region" description="Basic and acidic residues" evidence="3">
    <location>
        <begin position="1340"/>
        <end position="1371"/>
    </location>
</feature>
<feature type="compositionally biased region" description="Acidic residues" evidence="3">
    <location>
        <begin position="1396"/>
        <end position="1408"/>
    </location>
</feature>
<feature type="compositionally biased region" description="Basic and acidic residues" evidence="3">
    <location>
        <begin position="1814"/>
        <end position="1836"/>
    </location>
</feature>
<dbReference type="PROSITE" id="PS50234">
    <property type="entry name" value="VWFA"/>
    <property type="match status" value="1"/>
</dbReference>
<feature type="compositionally biased region" description="Acidic residues" evidence="3">
    <location>
        <begin position="1432"/>
        <end position="1442"/>
    </location>
</feature>
<evidence type="ECO:0000313" key="5">
    <source>
        <dbReference type="EMBL" id="GAU94609.1"/>
    </source>
</evidence>
<feature type="region of interest" description="Disordered" evidence="3">
    <location>
        <begin position="1304"/>
        <end position="1775"/>
    </location>
</feature>
<feature type="domain" description="VWFA" evidence="4">
    <location>
        <begin position="1972"/>
        <end position="2175"/>
    </location>
</feature>
<name>A0A1D1UYA2_RAMVA</name>
<evidence type="ECO:0000256" key="1">
    <source>
        <dbReference type="ARBA" id="ARBA00022741"/>
    </source>
</evidence>
<feature type="compositionally biased region" description="Basic and acidic residues" evidence="3">
    <location>
        <begin position="1730"/>
        <end position="1768"/>
    </location>
</feature>
<comment type="caution">
    <text evidence="5">The sequence shown here is derived from an EMBL/GenBank/DDBJ whole genome shotgun (WGS) entry which is preliminary data.</text>
</comment>
<dbReference type="STRING" id="947166.A0A1D1UYA2"/>
<reference evidence="5 6" key="1">
    <citation type="journal article" date="2016" name="Nat. Commun.">
        <title>Extremotolerant tardigrade genome and improved radiotolerance of human cultured cells by tardigrade-unique protein.</title>
        <authorList>
            <person name="Hashimoto T."/>
            <person name="Horikawa D.D."/>
            <person name="Saito Y."/>
            <person name="Kuwahara H."/>
            <person name="Kozuka-Hata H."/>
            <person name="Shin-I T."/>
            <person name="Minakuchi Y."/>
            <person name="Ohishi K."/>
            <person name="Motoyama A."/>
            <person name="Aizu T."/>
            <person name="Enomoto A."/>
            <person name="Kondo K."/>
            <person name="Tanaka S."/>
            <person name="Hara Y."/>
            <person name="Koshikawa S."/>
            <person name="Sagara H."/>
            <person name="Miura T."/>
            <person name="Yokobori S."/>
            <person name="Miyagawa K."/>
            <person name="Suzuki Y."/>
            <person name="Kubo T."/>
            <person name="Oyama M."/>
            <person name="Kohara Y."/>
            <person name="Fujiyama A."/>
            <person name="Arakawa K."/>
            <person name="Katayama T."/>
            <person name="Toyoda A."/>
            <person name="Kunieda T."/>
        </authorList>
    </citation>
    <scope>NUCLEOTIDE SEQUENCE [LARGE SCALE GENOMIC DNA]</scope>
    <source>
        <strain evidence="5 6">YOKOZUNA-1</strain>
    </source>
</reference>
<keyword evidence="2" id="KW-0067">ATP-binding</keyword>
<evidence type="ECO:0000259" key="4">
    <source>
        <dbReference type="PROSITE" id="PS50234"/>
    </source>
</evidence>
<protein>
    <recommendedName>
        <fullName evidence="4">VWFA domain-containing protein</fullName>
    </recommendedName>
</protein>
<dbReference type="SUPFAM" id="SSF53300">
    <property type="entry name" value="vWA-like"/>
    <property type="match status" value="1"/>
</dbReference>
<feature type="compositionally biased region" description="Acidic residues" evidence="3">
    <location>
        <begin position="1372"/>
        <end position="1385"/>
    </location>
</feature>